<evidence type="ECO:0000313" key="2">
    <source>
        <dbReference type="Proteomes" id="UP000006643"/>
    </source>
</evidence>
<dbReference type="InParanoid" id="D0MVL8"/>
<dbReference type="KEGG" id="pif:PITG_02149"/>
<evidence type="ECO:0000313" key="1">
    <source>
        <dbReference type="EMBL" id="EEY63681.1"/>
    </source>
</evidence>
<dbReference type="OrthoDB" id="116716at2759"/>
<name>D0MVL8_PHYIT</name>
<sequence>MAELLPLPDTLSCRSSIKNGFLFEPCRDKVPPSPPFLFAVADGYRVLRAKVEELFASKLPGQRRSECDIYVKPSNHAKQKQFEVVCQEAVAMRAQVE</sequence>
<dbReference type="RefSeq" id="XP_002907117.1">
    <property type="nucleotide sequence ID" value="XM_002907071.1"/>
</dbReference>
<protein>
    <submittedName>
        <fullName evidence="1">Uncharacterized protein</fullName>
    </submittedName>
</protein>
<dbReference type="GeneID" id="9469552"/>
<keyword evidence="2" id="KW-1185">Reference proteome</keyword>
<dbReference type="Proteomes" id="UP000006643">
    <property type="component" value="Unassembled WGS sequence"/>
</dbReference>
<organism evidence="1 2">
    <name type="scientific">Phytophthora infestans (strain T30-4)</name>
    <name type="common">Potato late blight agent</name>
    <dbReference type="NCBI Taxonomy" id="403677"/>
    <lineage>
        <taxon>Eukaryota</taxon>
        <taxon>Sar</taxon>
        <taxon>Stramenopiles</taxon>
        <taxon>Oomycota</taxon>
        <taxon>Peronosporomycetes</taxon>
        <taxon>Peronosporales</taxon>
        <taxon>Peronosporaceae</taxon>
        <taxon>Phytophthora</taxon>
    </lineage>
</organism>
<reference evidence="2" key="1">
    <citation type="journal article" date="2009" name="Nature">
        <title>Genome sequence and analysis of the Irish potato famine pathogen Phytophthora infestans.</title>
        <authorList>
            <consortium name="The Broad Institute Genome Sequencing Platform"/>
            <person name="Haas B.J."/>
            <person name="Kamoun S."/>
            <person name="Zody M.C."/>
            <person name="Jiang R.H."/>
            <person name="Handsaker R.E."/>
            <person name="Cano L.M."/>
            <person name="Grabherr M."/>
            <person name="Kodira C.D."/>
            <person name="Raffaele S."/>
            <person name="Torto-Alalibo T."/>
            <person name="Bozkurt T.O."/>
            <person name="Ah-Fong A.M."/>
            <person name="Alvarado L."/>
            <person name="Anderson V.L."/>
            <person name="Armstrong M.R."/>
            <person name="Avrova A."/>
            <person name="Baxter L."/>
            <person name="Beynon J."/>
            <person name="Boevink P.C."/>
            <person name="Bollmann S.R."/>
            <person name="Bos J.I."/>
            <person name="Bulone V."/>
            <person name="Cai G."/>
            <person name="Cakir C."/>
            <person name="Carrington J.C."/>
            <person name="Chawner M."/>
            <person name="Conti L."/>
            <person name="Costanzo S."/>
            <person name="Ewan R."/>
            <person name="Fahlgren N."/>
            <person name="Fischbach M.A."/>
            <person name="Fugelstad J."/>
            <person name="Gilroy E.M."/>
            <person name="Gnerre S."/>
            <person name="Green P.J."/>
            <person name="Grenville-Briggs L.J."/>
            <person name="Griffith J."/>
            <person name="Grunwald N.J."/>
            <person name="Horn K."/>
            <person name="Horner N.R."/>
            <person name="Hu C.H."/>
            <person name="Huitema E."/>
            <person name="Jeong D.H."/>
            <person name="Jones A.M."/>
            <person name="Jones J.D."/>
            <person name="Jones R.W."/>
            <person name="Karlsson E.K."/>
            <person name="Kunjeti S.G."/>
            <person name="Lamour K."/>
            <person name="Liu Z."/>
            <person name="Ma L."/>
            <person name="Maclean D."/>
            <person name="Chibucos M.C."/>
            <person name="McDonald H."/>
            <person name="McWalters J."/>
            <person name="Meijer H.J."/>
            <person name="Morgan W."/>
            <person name="Morris P.F."/>
            <person name="Munro C.A."/>
            <person name="O'Neill K."/>
            <person name="Ospina-Giraldo M."/>
            <person name="Pinzon A."/>
            <person name="Pritchard L."/>
            <person name="Ramsahoye B."/>
            <person name="Ren Q."/>
            <person name="Restrepo S."/>
            <person name="Roy S."/>
            <person name="Sadanandom A."/>
            <person name="Savidor A."/>
            <person name="Schornack S."/>
            <person name="Schwartz D.C."/>
            <person name="Schumann U.D."/>
            <person name="Schwessinger B."/>
            <person name="Seyer L."/>
            <person name="Sharpe T."/>
            <person name="Silvar C."/>
            <person name="Song J."/>
            <person name="Studholme D.J."/>
            <person name="Sykes S."/>
            <person name="Thines M."/>
            <person name="van de Vondervoort P.J."/>
            <person name="Phuntumart V."/>
            <person name="Wawra S."/>
            <person name="Weide R."/>
            <person name="Win J."/>
            <person name="Young C."/>
            <person name="Zhou S."/>
            <person name="Fry W."/>
            <person name="Meyers B.C."/>
            <person name="van West P."/>
            <person name="Ristaino J."/>
            <person name="Govers F."/>
            <person name="Birch P.R."/>
            <person name="Whisson S.C."/>
            <person name="Judelson H.S."/>
            <person name="Nusbaum C."/>
        </authorList>
    </citation>
    <scope>NUCLEOTIDE SEQUENCE [LARGE SCALE GENOMIC DNA]</scope>
    <source>
        <strain evidence="2">T30-4</strain>
    </source>
</reference>
<dbReference type="AlphaFoldDB" id="D0MVL8"/>
<proteinExistence type="predicted"/>
<accession>D0MVL8</accession>
<dbReference type="EMBL" id="DS028120">
    <property type="protein sequence ID" value="EEY63681.1"/>
    <property type="molecule type" value="Genomic_DNA"/>
</dbReference>
<gene>
    <name evidence="1" type="ORF">PITG_02149</name>
</gene>
<dbReference type="HOGENOM" id="CLU_2351205_0_0_1"/>
<dbReference type="VEuPathDB" id="FungiDB:PITG_02149"/>